<reference evidence="2" key="2">
    <citation type="submission" date="2014-05" db="EMBL/GenBank/DDBJ databases">
        <title>The genome and life-stage specific transcriptomes of Globodera pallida elucidate key aspects of plant parasitism by a cyst nematode.</title>
        <authorList>
            <person name="Cotton J.A."/>
            <person name="Lilley C.J."/>
            <person name="Jones L.M."/>
            <person name="Kikuchi T."/>
            <person name="Reid A.J."/>
            <person name="Thorpe P."/>
            <person name="Tsai I.J."/>
            <person name="Beasley H."/>
            <person name="Blok V."/>
            <person name="Cock P.J.A."/>
            <person name="Van den Akker S.E."/>
            <person name="Holroyd N."/>
            <person name="Hunt M."/>
            <person name="Mantelin S."/>
            <person name="Naghra H."/>
            <person name="Pain A."/>
            <person name="Palomares-Rius J.E."/>
            <person name="Zarowiecki M."/>
            <person name="Berriman M."/>
            <person name="Jones J.T."/>
            <person name="Urwin P.E."/>
        </authorList>
    </citation>
    <scope>NUCLEOTIDE SEQUENCE [LARGE SCALE GENOMIC DNA]</scope>
    <source>
        <strain evidence="2">Lindley</strain>
    </source>
</reference>
<dbReference type="WBParaSite" id="GPLIN_000589300">
    <property type="protein sequence ID" value="GPLIN_000589300"/>
    <property type="gene ID" value="GPLIN_000589300"/>
</dbReference>
<feature type="region of interest" description="Disordered" evidence="1">
    <location>
        <begin position="1"/>
        <end position="22"/>
    </location>
</feature>
<protein>
    <submittedName>
        <fullName evidence="3">Uncharacterized protein</fullName>
    </submittedName>
</protein>
<evidence type="ECO:0000313" key="2">
    <source>
        <dbReference type="Proteomes" id="UP000050741"/>
    </source>
</evidence>
<accession>A0A183BZ52</accession>
<keyword evidence="2" id="KW-1185">Reference proteome</keyword>
<organism evidence="2 3">
    <name type="scientific">Globodera pallida</name>
    <name type="common">Potato cyst nematode worm</name>
    <name type="synonym">Heterodera pallida</name>
    <dbReference type="NCBI Taxonomy" id="36090"/>
    <lineage>
        <taxon>Eukaryota</taxon>
        <taxon>Metazoa</taxon>
        <taxon>Ecdysozoa</taxon>
        <taxon>Nematoda</taxon>
        <taxon>Chromadorea</taxon>
        <taxon>Rhabditida</taxon>
        <taxon>Tylenchina</taxon>
        <taxon>Tylenchomorpha</taxon>
        <taxon>Tylenchoidea</taxon>
        <taxon>Heteroderidae</taxon>
        <taxon>Heteroderinae</taxon>
        <taxon>Globodera</taxon>
    </lineage>
</organism>
<reference evidence="2" key="1">
    <citation type="submission" date="2013-12" db="EMBL/GenBank/DDBJ databases">
        <authorList>
            <person name="Aslett M."/>
        </authorList>
    </citation>
    <scope>NUCLEOTIDE SEQUENCE [LARGE SCALE GENOMIC DNA]</scope>
    <source>
        <strain evidence="2">Lindley</strain>
    </source>
</reference>
<reference evidence="3" key="3">
    <citation type="submission" date="2016-06" db="UniProtKB">
        <authorList>
            <consortium name="WormBaseParasite"/>
        </authorList>
    </citation>
    <scope>IDENTIFICATION</scope>
</reference>
<sequence length="175" mass="20614">MDNEFVPDENDGDPSDDQPYTDEHVELDDIRSMFRFIKLILRNQNYSEEVKQQFLGHAPLTKINEENGGSNSQQTELSEYRLSIPIDLTRLFKHKIWEIELRIYHQYEESKYSLDSLIASRGKKPLIEGQIVIKMHAEIGGNFVHMFHKDCINEWFVLDLIKIVYLSSVPDSKYY</sequence>
<evidence type="ECO:0000313" key="3">
    <source>
        <dbReference type="WBParaSite" id="GPLIN_000589300"/>
    </source>
</evidence>
<dbReference type="Proteomes" id="UP000050741">
    <property type="component" value="Unassembled WGS sequence"/>
</dbReference>
<proteinExistence type="predicted"/>
<name>A0A183BZ52_GLOPA</name>
<feature type="compositionally biased region" description="Acidic residues" evidence="1">
    <location>
        <begin position="1"/>
        <end position="20"/>
    </location>
</feature>
<dbReference type="AlphaFoldDB" id="A0A183BZ52"/>
<evidence type="ECO:0000256" key="1">
    <source>
        <dbReference type="SAM" id="MobiDB-lite"/>
    </source>
</evidence>